<dbReference type="SUPFAM" id="SSF55729">
    <property type="entry name" value="Acyl-CoA N-acyltransferases (Nat)"/>
    <property type="match status" value="1"/>
</dbReference>
<dbReference type="PANTHER" id="PTHR43792">
    <property type="entry name" value="GNAT FAMILY, PUTATIVE (AFU_ORTHOLOGUE AFUA_3G00765)-RELATED-RELATED"/>
    <property type="match status" value="1"/>
</dbReference>
<evidence type="ECO:0000259" key="1">
    <source>
        <dbReference type="PROSITE" id="PS51186"/>
    </source>
</evidence>
<dbReference type="InterPro" id="IPR051531">
    <property type="entry name" value="N-acetyltransferase"/>
</dbReference>
<reference evidence="2" key="2">
    <citation type="journal article" date="2021" name="PeerJ">
        <title>Extensive microbial diversity within the chicken gut microbiome revealed by metagenomics and culture.</title>
        <authorList>
            <person name="Gilroy R."/>
            <person name="Ravi A."/>
            <person name="Getino M."/>
            <person name="Pursley I."/>
            <person name="Horton D.L."/>
            <person name="Alikhan N.F."/>
            <person name="Baker D."/>
            <person name="Gharbi K."/>
            <person name="Hall N."/>
            <person name="Watson M."/>
            <person name="Adriaenssens E.M."/>
            <person name="Foster-Nyarko E."/>
            <person name="Jarju S."/>
            <person name="Secka A."/>
            <person name="Antonio M."/>
            <person name="Oren A."/>
            <person name="Chaudhuri R.R."/>
            <person name="La Ragione R."/>
            <person name="Hildebrand F."/>
            <person name="Pallen M.J."/>
        </authorList>
    </citation>
    <scope>NUCLEOTIDE SEQUENCE</scope>
    <source>
        <strain evidence="2">ChiSjej4B22-9803</strain>
    </source>
</reference>
<name>A0A9D1LU74_9FIRM</name>
<dbReference type="PANTHER" id="PTHR43792:SF1">
    <property type="entry name" value="N-ACETYLTRANSFERASE DOMAIN-CONTAINING PROTEIN"/>
    <property type="match status" value="1"/>
</dbReference>
<accession>A0A9D1LU74</accession>
<dbReference type="Pfam" id="PF13302">
    <property type="entry name" value="Acetyltransf_3"/>
    <property type="match status" value="1"/>
</dbReference>
<organism evidence="2 3">
    <name type="scientific">Candidatus Avimonoglobus intestinipullorum</name>
    <dbReference type="NCBI Taxonomy" id="2840699"/>
    <lineage>
        <taxon>Bacteria</taxon>
        <taxon>Bacillati</taxon>
        <taxon>Bacillota</taxon>
        <taxon>Clostridia</taxon>
        <taxon>Eubacteriales</taxon>
        <taxon>Candidatus Avimonoglobus</taxon>
    </lineage>
</organism>
<evidence type="ECO:0000313" key="3">
    <source>
        <dbReference type="Proteomes" id="UP000824111"/>
    </source>
</evidence>
<comment type="caution">
    <text evidence="2">The sequence shown here is derived from an EMBL/GenBank/DDBJ whole genome shotgun (WGS) entry which is preliminary data.</text>
</comment>
<dbReference type="Gene3D" id="3.40.630.30">
    <property type="match status" value="1"/>
</dbReference>
<dbReference type="InterPro" id="IPR016181">
    <property type="entry name" value="Acyl_CoA_acyltransferase"/>
</dbReference>
<dbReference type="GO" id="GO:0016747">
    <property type="term" value="F:acyltransferase activity, transferring groups other than amino-acyl groups"/>
    <property type="evidence" value="ECO:0007669"/>
    <property type="project" value="InterPro"/>
</dbReference>
<sequence length="174" mass="19901">MDKILETERLVLRALDGNDFENLCTILQDAEVMYAYEHAFSDAEVREWIARQLERYQRDGFGLWGVLQKSTGAFIGQCGLTMQDIGRVAPVVEIGYLFRKDAWHQGYATEAAAACREYAFGRGMDEVYSIIRDTNAASRRVALRNGMKLRGSIVKHYYGMDMPHDIYSVRRDGE</sequence>
<feature type="domain" description="N-acetyltransferase" evidence="1">
    <location>
        <begin position="10"/>
        <end position="167"/>
    </location>
</feature>
<evidence type="ECO:0000313" key="2">
    <source>
        <dbReference type="EMBL" id="HIU47987.1"/>
    </source>
</evidence>
<dbReference type="EMBL" id="DVND01000032">
    <property type="protein sequence ID" value="HIU47987.1"/>
    <property type="molecule type" value="Genomic_DNA"/>
</dbReference>
<dbReference type="Proteomes" id="UP000824111">
    <property type="component" value="Unassembled WGS sequence"/>
</dbReference>
<dbReference type="InterPro" id="IPR000182">
    <property type="entry name" value="GNAT_dom"/>
</dbReference>
<gene>
    <name evidence="2" type="ORF">IAB04_01335</name>
</gene>
<reference evidence="2" key="1">
    <citation type="submission" date="2020-10" db="EMBL/GenBank/DDBJ databases">
        <authorList>
            <person name="Gilroy R."/>
        </authorList>
    </citation>
    <scope>NUCLEOTIDE SEQUENCE</scope>
    <source>
        <strain evidence="2">ChiSjej4B22-9803</strain>
    </source>
</reference>
<proteinExistence type="predicted"/>
<dbReference type="PROSITE" id="PS51186">
    <property type="entry name" value="GNAT"/>
    <property type="match status" value="1"/>
</dbReference>
<protein>
    <submittedName>
        <fullName evidence="2">GNAT family N-acetyltransferase</fullName>
    </submittedName>
</protein>
<dbReference type="AlphaFoldDB" id="A0A9D1LU74"/>